<gene>
    <name evidence="6" type="ORF">CBQ26_12090</name>
</gene>
<evidence type="ECO:0000256" key="3">
    <source>
        <dbReference type="PROSITE-ProRule" id="PRU00169"/>
    </source>
</evidence>
<dbReference type="PROSITE" id="PS50043">
    <property type="entry name" value="HTH_LUXR_2"/>
    <property type="match status" value="1"/>
</dbReference>
<evidence type="ECO:0000256" key="2">
    <source>
        <dbReference type="ARBA" id="ARBA00023125"/>
    </source>
</evidence>
<dbReference type="RefSeq" id="WP_088248890.1">
    <property type="nucleotide sequence ID" value="NZ_NHMK01000016.1"/>
</dbReference>
<dbReference type="PRINTS" id="PR00038">
    <property type="entry name" value="HTHLUXR"/>
</dbReference>
<dbReference type="SMART" id="SM00421">
    <property type="entry name" value="HTH_LUXR"/>
    <property type="match status" value="1"/>
</dbReference>
<feature type="domain" description="Response regulatory" evidence="5">
    <location>
        <begin position="15"/>
        <end position="130"/>
    </location>
</feature>
<name>A0A246BJJ6_9DEIO</name>
<dbReference type="CDD" id="cd17535">
    <property type="entry name" value="REC_NarL-like"/>
    <property type="match status" value="1"/>
</dbReference>
<dbReference type="InterPro" id="IPR016032">
    <property type="entry name" value="Sig_transdc_resp-reg_C-effctor"/>
</dbReference>
<dbReference type="GO" id="GO:0000160">
    <property type="term" value="P:phosphorelay signal transduction system"/>
    <property type="evidence" value="ECO:0007669"/>
    <property type="project" value="InterPro"/>
</dbReference>
<feature type="modified residue" description="4-aspartylphosphate" evidence="3">
    <location>
        <position position="66"/>
    </location>
</feature>
<dbReference type="PROSITE" id="PS00622">
    <property type="entry name" value="HTH_LUXR_1"/>
    <property type="match status" value="1"/>
</dbReference>
<dbReference type="PANTHER" id="PTHR43214">
    <property type="entry name" value="TWO-COMPONENT RESPONSE REGULATOR"/>
    <property type="match status" value="1"/>
</dbReference>
<accession>A0A246BJJ6</accession>
<dbReference type="GO" id="GO:0003677">
    <property type="term" value="F:DNA binding"/>
    <property type="evidence" value="ECO:0007669"/>
    <property type="project" value="UniProtKB-KW"/>
</dbReference>
<dbReference type="SMART" id="SM00448">
    <property type="entry name" value="REC"/>
    <property type="match status" value="1"/>
</dbReference>
<keyword evidence="2" id="KW-0238">DNA-binding</keyword>
<evidence type="ECO:0000313" key="6">
    <source>
        <dbReference type="EMBL" id="OWL95494.1"/>
    </source>
</evidence>
<evidence type="ECO:0000256" key="1">
    <source>
        <dbReference type="ARBA" id="ARBA00022553"/>
    </source>
</evidence>
<dbReference type="InterPro" id="IPR039420">
    <property type="entry name" value="WalR-like"/>
</dbReference>
<dbReference type="PROSITE" id="PS50110">
    <property type="entry name" value="RESPONSE_REGULATORY"/>
    <property type="match status" value="1"/>
</dbReference>
<comment type="caution">
    <text evidence="6">The sequence shown here is derived from an EMBL/GenBank/DDBJ whole genome shotgun (WGS) entry which is preliminary data.</text>
</comment>
<dbReference type="SUPFAM" id="SSF52172">
    <property type="entry name" value="CheY-like"/>
    <property type="match status" value="1"/>
</dbReference>
<protein>
    <recommendedName>
        <fullName evidence="8">DNA-binding response regulator</fullName>
    </recommendedName>
</protein>
<dbReference type="OrthoDB" id="72751at2"/>
<evidence type="ECO:0000259" key="4">
    <source>
        <dbReference type="PROSITE" id="PS50043"/>
    </source>
</evidence>
<dbReference type="Gene3D" id="3.40.50.2300">
    <property type="match status" value="1"/>
</dbReference>
<organism evidence="6 7">
    <name type="scientific">Deinococcus indicus</name>
    <dbReference type="NCBI Taxonomy" id="223556"/>
    <lineage>
        <taxon>Bacteria</taxon>
        <taxon>Thermotogati</taxon>
        <taxon>Deinococcota</taxon>
        <taxon>Deinococci</taxon>
        <taxon>Deinococcales</taxon>
        <taxon>Deinococcaceae</taxon>
        <taxon>Deinococcus</taxon>
    </lineage>
</organism>
<dbReference type="Pfam" id="PF00196">
    <property type="entry name" value="GerE"/>
    <property type="match status" value="1"/>
</dbReference>
<keyword evidence="7" id="KW-1185">Reference proteome</keyword>
<reference evidence="6 7" key="1">
    <citation type="submission" date="2017-05" db="EMBL/GenBank/DDBJ databases">
        <title>De novo genome assembly of Deniococcus indicus strain DR1.</title>
        <authorList>
            <person name="Chauhan D."/>
            <person name="Yennamalli R.M."/>
            <person name="Priyadarshini R."/>
        </authorList>
    </citation>
    <scope>NUCLEOTIDE SEQUENCE [LARGE SCALE GENOMIC DNA]</scope>
    <source>
        <strain evidence="6 7">DR1</strain>
    </source>
</reference>
<evidence type="ECO:0008006" key="8">
    <source>
        <dbReference type="Google" id="ProtNLM"/>
    </source>
</evidence>
<dbReference type="Pfam" id="PF00072">
    <property type="entry name" value="Response_reg"/>
    <property type="match status" value="1"/>
</dbReference>
<evidence type="ECO:0000259" key="5">
    <source>
        <dbReference type="PROSITE" id="PS50110"/>
    </source>
</evidence>
<dbReference type="InterPro" id="IPR058245">
    <property type="entry name" value="NreC/VraR/RcsB-like_REC"/>
</dbReference>
<dbReference type="InterPro" id="IPR000792">
    <property type="entry name" value="Tscrpt_reg_LuxR_C"/>
</dbReference>
<dbReference type="AlphaFoldDB" id="A0A246BJJ6"/>
<evidence type="ECO:0000313" key="7">
    <source>
        <dbReference type="Proteomes" id="UP000197208"/>
    </source>
</evidence>
<keyword evidence="1 3" id="KW-0597">Phosphoprotein</keyword>
<feature type="domain" description="HTH luxR-type" evidence="4">
    <location>
        <begin position="153"/>
        <end position="218"/>
    </location>
</feature>
<dbReference type="InterPro" id="IPR001789">
    <property type="entry name" value="Sig_transdc_resp-reg_receiver"/>
</dbReference>
<sequence>MSDPTLPGPGVTPLRVLIVDDQPLVRQGLASLLDLEDDVQVLAQAENGRQALDLADELRPDVVLMDVRMPVMDGIQATAEFRRRHGPPVVLLTTFEEVEDMTGGLNAGAAGYLFKSAEIDEILDALWRVHRGEKVIHARVAQALAQQLRLPARLEPSGALTGREVQVIRALAAGQPNKRIGQQMGISEGTVKVHVSNILAKLGAGNRTEAVRRAMELGLLSEETGG</sequence>
<dbReference type="InterPro" id="IPR011006">
    <property type="entry name" value="CheY-like_superfamily"/>
</dbReference>
<dbReference type="Proteomes" id="UP000197208">
    <property type="component" value="Unassembled WGS sequence"/>
</dbReference>
<dbReference type="GO" id="GO:0006355">
    <property type="term" value="P:regulation of DNA-templated transcription"/>
    <property type="evidence" value="ECO:0007669"/>
    <property type="project" value="InterPro"/>
</dbReference>
<dbReference type="EMBL" id="NHMK01000016">
    <property type="protein sequence ID" value="OWL95494.1"/>
    <property type="molecule type" value="Genomic_DNA"/>
</dbReference>
<dbReference type="SUPFAM" id="SSF46894">
    <property type="entry name" value="C-terminal effector domain of the bipartite response regulators"/>
    <property type="match status" value="1"/>
</dbReference>
<dbReference type="CDD" id="cd06170">
    <property type="entry name" value="LuxR_C_like"/>
    <property type="match status" value="1"/>
</dbReference>
<proteinExistence type="predicted"/>
<dbReference type="PANTHER" id="PTHR43214:SF43">
    <property type="entry name" value="TWO-COMPONENT RESPONSE REGULATOR"/>
    <property type="match status" value="1"/>
</dbReference>